<dbReference type="GO" id="GO:0009408">
    <property type="term" value="P:response to heat"/>
    <property type="evidence" value="ECO:0007669"/>
    <property type="project" value="InterPro"/>
</dbReference>
<dbReference type="KEGG" id="cpo:COPRO5265_0354"/>
<keyword evidence="10" id="KW-0963">Cytoplasm</keyword>
<dbReference type="Pfam" id="PF00226">
    <property type="entry name" value="DnaJ"/>
    <property type="match status" value="1"/>
</dbReference>
<keyword evidence="2 10" id="KW-0479">Metal-binding</keyword>
<dbReference type="InterPro" id="IPR036869">
    <property type="entry name" value="J_dom_sf"/>
</dbReference>
<reference evidence="14 15" key="2">
    <citation type="journal article" date="2014" name="Genome Announc.">
        <title>Complete Genome Sequence of Coprothermobacter proteolyticus DSM 5265.</title>
        <authorList>
            <person name="Alexiev A."/>
            <person name="Coil D.A."/>
            <person name="Badger J.H."/>
            <person name="Enticknap J."/>
            <person name="Ward N."/>
            <person name="Robb F.T."/>
            <person name="Eisen J.A."/>
        </authorList>
    </citation>
    <scope>NUCLEOTIDE SEQUENCE [LARGE SCALE GENOMIC DNA]</scope>
    <source>
        <strain evidence="15">ATCC 35245 / DSM 5265 / OCM 4 / BT</strain>
    </source>
</reference>
<keyword evidence="7 10" id="KW-0143">Chaperone</keyword>
<dbReference type="SUPFAM" id="SSF57938">
    <property type="entry name" value="DnaJ/Hsp40 cysteine-rich domain"/>
    <property type="match status" value="1"/>
</dbReference>
<evidence type="ECO:0000256" key="1">
    <source>
        <dbReference type="ARBA" id="ARBA00022705"/>
    </source>
</evidence>
<keyword evidence="15" id="KW-1185">Reference proteome</keyword>
<dbReference type="CDD" id="cd10719">
    <property type="entry name" value="DnaJ_zf"/>
    <property type="match status" value="1"/>
</dbReference>
<dbReference type="InterPro" id="IPR012724">
    <property type="entry name" value="DnaJ"/>
</dbReference>
<dbReference type="PROSITE" id="PS51188">
    <property type="entry name" value="ZF_CR"/>
    <property type="match status" value="1"/>
</dbReference>
<dbReference type="GO" id="GO:0006260">
    <property type="term" value="P:DNA replication"/>
    <property type="evidence" value="ECO:0007669"/>
    <property type="project" value="UniProtKB-KW"/>
</dbReference>
<evidence type="ECO:0000256" key="8">
    <source>
        <dbReference type="ARBA" id="ARBA00061004"/>
    </source>
</evidence>
<feature type="domain" description="CR-type" evidence="13">
    <location>
        <begin position="134"/>
        <end position="215"/>
    </location>
</feature>
<feature type="repeat" description="CXXCXGXG motif" evidence="10">
    <location>
        <begin position="163"/>
        <end position="170"/>
    </location>
</feature>
<gene>
    <name evidence="10" type="primary">dnaJ</name>
    <name evidence="14" type="ordered locus">COPRO5265_0354</name>
</gene>
<dbReference type="InterPro" id="IPR008971">
    <property type="entry name" value="HSP40/DnaJ_pept-bd"/>
</dbReference>
<comment type="function">
    <text evidence="10">Participates actively in the response to hyperosmotic and heat shock by preventing the aggregation of stress-denatured proteins and by disaggregating proteins, also in an autonomous, DnaK-independent fashion. Unfolded proteins bind initially to DnaJ; upon interaction with the DnaJ-bound protein, DnaK hydrolyzes its bound ATP, resulting in the formation of a stable complex. GrpE releases ADP from DnaK; ATP binding to DnaK triggers the release of the substrate protein, thus completing the reaction cycle. Several rounds of ATP-dependent interactions between DnaJ, DnaK and GrpE are required for fully efficient folding. Also involved, together with DnaK and GrpE, in the DNA replication of plasmids through activation of initiation proteins.</text>
</comment>
<dbReference type="FunFam" id="2.10.230.10:FF:000002">
    <property type="entry name" value="Molecular chaperone DnaJ"/>
    <property type="match status" value="1"/>
</dbReference>
<evidence type="ECO:0000256" key="3">
    <source>
        <dbReference type="ARBA" id="ARBA00022737"/>
    </source>
</evidence>
<comment type="similarity">
    <text evidence="8 10">Belongs to the DnaJ family.</text>
</comment>
<dbReference type="PANTHER" id="PTHR43096:SF52">
    <property type="entry name" value="DNAJ HOMOLOG 1, MITOCHONDRIAL-RELATED"/>
    <property type="match status" value="1"/>
</dbReference>
<dbReference type="Proteomes" id="UP000001732">
    <property type="component" value="Chromosome"/>
</dbReference>
<keyword evidence="6 10" id="KW-0346">Stress response</keyword>
<dbReference type="eggNOG" id="COG0484">
    <property type="taxonomic scope" value="Bacteria"/>
</dbReference>
<feature type="binding site" evidence="10">
    <location>
        <position position="203"/>
    </location>
    <ligand>
        <name>Zn(2+)</name>
        <dbReference type="ChEBI" id="CHEBI:29105"/>
        <label>1</label>
    </ligand>
</feature>
<sequence length="366" mass="41051">MKDYYEILGVPEDASVDEIKKKYRELVKQYHPDLNKGDEEAAKRMAEINEAYQVLTDPKKRAEYDAMRKGGVGFSSEYYRPGQGFDFFDSIFRDFFTDFPFGSSFFNRTATKTKPRGTDINLEVTLSLKDVVTGCTKSLRFFRDELCEECHGTGAKDGKTKTCERCHGTGVVENRQSTPFGVFITQTTCPTCHGAGSVPEQVCPVCHGTGVVKRQRTLDLQIPPGIENNDVITLKGQGNAVKDGASGDINVTVKIIIPPPWRRKGKDLYTEVHVPYYHAILGGKIKVTTATGEEKELLLEPGTQPDQEYILANEGVPDKSGRYRGDLHVTIKVDLPSKLSPQERKFLEEIRKLHEGDNKKRFGLFN</sequence>
<dbReference type="GO" id="GO:0005524">
    <property type="term" value="F:ATP binding"/>
    <property type="evidence" value="ECO:0007669"/>
    <property type="project" value="InterPro"/>
</dbReference>
<keyword evidence="4 10" id="KW-0863">Zinc-finger</keyword>
<proteinExistence type="inferred from homology"/>
<reference evidence="15" key="1">
    <citation type="submission" date="2008-08" db="EMBL/GenBank/DDBJ databases">
        <title>The complete genome sequence of Coprothermobacter proteolyticus strain ATCC 5245 / DSM 5265 / BT.</title>
        <authorList>
            <person name="Dodson R.J."/>
            <person name="Durkin A.S."/>
            <person name="Wu M."/>
            <person name="Eisen J."/>
            <person name="Sutton G."/>
        </authorList>
    </citation>
    <scope>NUCLEOTIDE SEQUENCE [LARGE SCALE GENOMIC DNA]</scope>
    <source>
        <strain evidence="15">ATCC 35245 / DSM 5265 / OCM 4 / BT</strain>
    </source>
</reference>
<dbReference type="PRINTS" id="PR00625">
    <property type="entry name" value="JDOMAIN"/>
</dbReference>
<dbReference type="Pfam" id="PF01556">
    <property type="entry name" value="DnaJ_C"/>
    <property type="match status" value="1"/>
</dbReference>
<evidence type="ECO:0000256" key="11">
    <source>
        <dbReference type="PROSITE-ProRule" id="PRU00546"/>
    </source>
</evidence>
<evidence type="ECO:0000256" key="4">
    <source>
        <dbReference type="ARBA" id="ARBA00022771"/>
    </source>
</evidence>
<evidence type="ECO:0000256" key="10">
    <source>
        <dbReference type="HAMAP-Rule" id="MF_01152"/>
    </source>
</evidence>
<dbReference type="OrthoDB" id="9779889at2"/>
<feature type="binding site" evidence="10">
    <location>
        <position position="189"/>
    </location>
    <ligand>
        <name>Zn(2+)</name>
        <dbReference type="ChEBI" id="CHEBI:29105"/>
        <label>2</label>
    </ligand>
</feature>
<dbReference type="GO" id="GO:0051082">
    <property type="term" value="F:unfolded protein binding"/>
    <property type="evidence" value="ECO:0007669"/>
    <property type="project" value="UniProtKB-UniRule"/>
</dbReference>
<feature type="zinc finger region" description="CR-type" evidence="11">
    <location>
        <begin position="134"/>
        <end position="215"/>
    </location>
</feature>
<evidence type="ECO:0000313" key="15">
    <source>
        <dbReference type="Proteomes" id="UP000001732"/>
    </source>
</evidence>
<feature type="binding site" evidence="10">
    <location>
        <position position="147"/>
    </location>
    <ligand>
        <name>Zn(2+)</name>
        <dbReference type="ChEBI" id="CHEBI:29105"/>
        <label>1</label>
    </ligand>
</feature>
<keyword evidence="5 10" id="KW-0862">Zinc</keyword>
<feature type="repeat" description="CXXCXGXG motif" evidence="10">
    <location>
        <begin position="189"/>
        <end position="196"/>
    </location>
</feature>
<dbReference type="InterPro" id="IPR002939">
    <property type="entry name" value="DnaJ_C"/>
</dbReference>
<dbReference type="PROSITE" id="PS50076">
    <property type="entry name" value="DNAJ_2"/>
    <property type="match status" value="1"/>
</dbReference>
<feature type="binding site" evidence="10">
    <location>
        <position position="192"/>
    </location>
    <ligand>
        <name>Zn(2+)</name>
        <dbReference type="ChEBI" id="CHEBI:29105"/>
        <label>2</label>
    </ligand>
</feature>
<evidence type="ECO:0000256" key="9">
    <source>
        <dbReference type="ARBA" id="ARBA00067609"/>
    </source>
</evidence>
<feature type="binding site" evidence="10">
    <location>
        <position position="206"/>
    </location>
    <ligand>
        <name>Zn(2+)</name>
        <dbReference type="ChEBI" id="CHEBI:29105"/>
        <label>1</label>
    </ligand>
</feature>
<dbReference type="Gene3D" id="2.10.230.10">
    <property type="entry name" value="Heat shock protein DnaJ, cysteine-rich domain"/>
    <property type="match status" value="1"/>
</dbReference>
<dbReference type="STRING" id="309798.COPRO5265_0354"/>
<dbReference type="RefSeq" id="WP_012543663.1">
    <property type="nucleotide sequence ID" value="NC_011295.1"/>
</dbReference>
<evidence type="ECO:0000256" key="7">
    <source>
        <dbReference type="ARBA" id="ARBA00023186"/>
    </source>
</evidence>
<feature type="domain" description="J" evidence="12">
    <location>
        <begin position="3"/>
        <end position="68"/>
    </location>
</feature>
<evidence type="ECO:0000313" key="14">
    <source>
        <dbReference type="EMBL" id="ACI17011.1"/>
    </source>
</evidence>
<evidence type="ECO:0000256" key="2">
    <source>
        <dbReference type="ARBA" id="ARBA00022723"/>
    </source>
</evidence>
<evidence type="ECO:0000259" key="12">
    <source>
        <dbReference type="PROSITE" id="PS50076"/>
    </source>
</evidence>
<dbReference type="EMBL" id="CP001145">
    <property type="protein sequence ID" value="ACI17011.1"/>
    <property type="molecule type" value="Genomic_DNA"/>
</dbReference>
<evidence type="ECO:0000256" key="6">
    <source>
        <dbReference type="ARBA" id="ARBA00023016"/>
    </source>
</evidence>
<keyword evidence="1 10" id="KW-0235">DNA replication</keyword>
<comment type="subcellular location">
    <subcellularLocation>
        <location evidence="10">Cytoplasm</location>
    </subcellularLocation>
</comment>
<dbReference type="Gene3D" id="2.60.260.20">
    <property type="entry name" value="Urease metallochaperone UreE, N-terminal domain"/>
    <property type="match status" value="2"/>
</dbReference>
<dbReference type="CDD" id="cd06257">
    <property type="entry name" value="DnaJ"/>
    <property type="match status" value="1"/>
</dbReference>
<feature type="repeat" description="CXXCXGXG motif" evidence="10">
    <location>
        <begin position="147"/>
        <end position="154"/>
    </location>
</feature>
<dbReference type="FunFam" id="2.60.260.20:FF:000013">
    <property type="entry name" value="DnaJ subfamily B member 11"/>
    <property type="match status" value="1"/>
</dbReference>
<feature type="repeat" description="CXXCXGXG motif" evidence="10">
    <location>
        <begin position="203"/>
        <end position="210"/>
    </location>
</feature>
<dbReference type="SUPFAM" id="SSF46565">
    <property type="entry name" value="Chaperone J-domain"/>
    <property type="match status" value="1"/>
</dbReference>
<dbReference type="PANTHER" id="PTHR43096">
    <property type="entry name" value="DNAJ HOMOLOG 1, MITOCHONDRIAL-RELATED"/>
    <property type="match status" value="1"/>
</dbReference>
<dbReference type="SUPFAM" id="SSF49493">
    <property type="entry name" value="HSP40/DnaJ peptide-binding domain"/>
    <property type="match status" value="2"/>
</dbReference>
<dbReference type="CDD" id="cd10747">
    <property type="entry name" value="DnaJ_C"/>
    <property type="match status" value="1"/>
</dbReference>
<comment type="subunit">
    <text evidence="10">Homodimer.</text>
</comment>
<dbReference type="Gene3D" id="1.10.287.110">
    <property type="entry name" value="DnaJ domain"/>
    <property type="match status" value="1"/>
</dbReference>
<accession>B5Y7H3</accession>
<feature type="binding site" evidence="10">
    <location>
        <position position="150"/>
    </location>
    <ligand>
        <name>Zn(2+)</name>
        <dbReference type="ChEBI" id="CHEBI:29105"/>
        <label>1</label>
    </ligand>
</feature>
<evidence type="ECO:0000259" key="13">
    <source>
        <dbReference type="PROSITE" id="PS51188"/>
    </source>
</evidence>
<dbReference type="Pfam" id="PF00684">
    <property type="entry name" value="DnaJ_CXXCXGXG"/>
    <property type="match status" value="1"/>
</dbReference>
<dbReference type="GO" id="GO:0008270">
    <property type="term" value="F:zinc ion binding"/>
    <property type="evidence" value="ECO:0007669"/>
    <property type="project" value="UniProtKB-UniRule"/>
</dbReference>
<dbReference type="InterPro" id="IPR001305">
    <property type="entry name" value="HSP_DnaJ_Cys-rich_dom"/>
</dbReference>
<dbReference type="HAMAP" id="MF_01152">
    <property type="entry name" value="DnaJ"/>
    <property type="match status" value="1"/>
</dbReference>
<dbReference type="GO" id="GO:0005737">
    <property type="term" value="C:cytoplasm"/>
    <property type="evidence" value="ECO:0007669"/>
    <property type="project" value="UniProtKB-SubCell"/>
</dbReference>
<protein>
    <recommendedName>
        <fullName evidence="9 10">Chaperone protein DnaJ</fullName>
    </recommendedName>
</protein>
<feature type="binding site" evidence="10">
    <location>
        <position position="166"/>
    </location>
    <ligand>
        <name>Zn(2+)</name>
        <dbReference type="ChEBI" id="CHEBI:29105"/>
        <label>2</label>
    </ligand>
</feature>
<dbReference type="InterPro" id="IPR001623">
    <property type="entry name" value="DnaJ_domain"/>
</dbReference>
<dbReference type="GO" id="GO:0042026">
    <property type="term" value="P:protein refolding"/>
    <property type="evidence" value="ECO:0007669"/>
    <property type="project" value="TreeGrafter"/>
</dbReference>
<name>B5Y7H3_COPPD</name>
<dbReference type="AlphaFoldDB" id="B5Y7H3"/>
<dbReference type="InterPro" id="IPR036410">
    <property type="entry name" value="HSP_DnaJ_Cys-rich_dom_sf"/>
</dbReference>
<dbReference type="GO" id="GO:0031072">
    <property type="term" value="F:heat shock protein binding"/>
    <property type="evidence" value="ECO:0007669"/>
    <property type="project" value="InterPro"/>
</dbReference>
<organism evidence="14 15">
    <name type="scientific">Coprothermobacter proteolyticus (strain ATCC 35245 / DSM 5265 / OCM 4 / BT)</name>
    <dbReference type="NCBI Taxonomy" id="309798"/>
    <lineage>
        <taxon>Bacteria</taxon>
        <taxon>Pseudomonadati</taxon>
        <taxon>Coprothermobacterota</taxon>
        <taxon>Coprothermobacteria</taxon>
        <taxon>Coprothermobacterales</taxon>
        <taxon>Coprothermobacteraceae</taxon>
        <taxon>Coprothermobacter</taxon>
    </lineage>
</organism>
<comment type="domain">
    <text evidence="10">The J domain is necessary and sufficient to stimulate DnaK ATPase activity. Zinc center 1 plays an important role in the autonomous, DnaK-independent chaperone activity of DnaJ. Zinc center 2 is essential for interaction with DnaK and for DnaJ activity.</text>
</comment>
<comment type="cofactor">
    <cofactor evidence="10">
        <name>Zn(2+)</name>
        <dbReference type="ChEBI" id="CHEBI:29105"/>
    </cofactor>
    <text evidence="10">Binds 2 Zn(2+) ions per monomer.</text>
</comment>
<feature type="binding site" evidence="10">
    <location>
        <position position="163"/>
    </location>
    <ligand>
        <name>Zn(2+)</name>
        <dbReference type="ChEBI" id="CHEBI:29105"/>
        <label>2</label>
    </ligand>
</feature>
<dbReference type="HOGENOM" id="CLU_017633_0_7_9"/>
<keyword evidence="3 10" id="KW-0677">Repeat</keyword>
<evidence type="ECO:0000256" key="5">
    <source>
        <dbReference type="ARBA" id="ARBA00022833"/>
    </source>
</evidence>
<dbReference type="SMART" id="SM00271">
    <property type="entry name" value="DnaJ"/>
    <property type="match status" value="1"/>
</dbReference>